<dbReference type="GO" id="GO:0005829">
    <property type="term" value="C:cytosol"/>
    <property type="evidence" value="ECO:0007669"/>
    <property type="project" value="TreeGrafter"/>
</dbReference>
<dbReference type="InterPro" id="IPR035959">
    <property type="entry name" value="RutC-like_sf"/>
</dbReference>
<dbReference type="Pfam" id="PF01042">
    <property type="entry name" value="Ribonuc_L-PSP"/>
    <property type="match status" value="1"/>
</dbReference>
<dbReference type="OrthoDB" id="9809792at2"/>
<dbReference type="CDD" id="cd02198">
    <property type="entry name" value="YjgH_like"/>
    <property type="match status" value="1"/>
</dbReference>
<organism evidence="1 2">
    <name type="scientific">Antarctobacter heliothermus</name>
    <dbReference type="NCBI Taxonomy" id="74033"/>
    <lineage>
        <taxon>Bacteria</taxon>
        <taxon>Pseudomonadati</taxon>
        <taxon>Pseudomonadota</taxon>
        <taxon>Alphaproteobacteria</taxon>
        <taxon>Rhodobacterales</taxon>
        <taxon>Roseobacteraceae</taxon>
        <taxon>Antarctobacter</taxon>
    </lineage>
</organism>
<reference evidence="1 2" key="1">
    <citation type="submission" date="2017-07" db="EMBL/GenBank/DDBJ databases">
        <title>Genome Sequence of Antarctobacter heliothermus Strain SMS3 Isolated from a culture of the Diatom Skeletonema marinoi.</title>
        <authorList>
            <person name="Topel M."/>
            <person name="Pinder M.I.M."/>
            <person name="Johansson O.N."/>
            <person name="Kourtchenko O."/>
            <person name="Godhe A."/>
            <person name="Clarke A.K."/>
        </authorList>
    </citation>
    <scope>NUCLEOTIDE SEQUENCE [LARGE SCALE GENOMIC DNA]</scope>
    <source>
        <strain evidence="1 2">SMS3</strain>
    </source>
</reference>
<dbReference type="PANTHER" id="PTHR11803">
    <property type="entry name" value="2-IMINOBUTANOATE/2-IMINOPROPANOATE DEAMINASE RIDA"/>
    <property type="match status" value="1"/>
</dbReference>
<dbReference type="InterPro" id="IPR006175">
    <property type="entry name" value="YjgF/YER057c/UK114"/>
</dbReference>
<dbReference type="GO" id="GO:0019239">
    <property type="term" value="F:deaminase activity"/>
    <property type="evidence" value="ECO:0007669"/>
    <property type="project" value="TreeGrafter"/>
</dbReference>
<gene>
    <name evidence="1" type="primary">yjgH</name>
    <name evidence="1" type="ORF">ANTHELSMS3_01815</name>
</gene>
<sequence>MAKPDPVFPSNRQALYETNRYSAATRSGDLLFVSGQVGSREDGTPEPDFATQVQRAFDNLTDVLHAADCSFSDIIDVTSFHTDPEAQFGDIMKAKDRAFPKKPYPNWTAVGVNWLAGFDFEIKVIARIPGRA</sequence>
<evidence type="ECO:0000313" key="1">
    <source>
        <dbReference type="EMBL" id="ASP20503.1"/>
    </source>
</evidence>
<dbReference type="EMBL" id="CP022540">
    <property type="protein sequence ID" value="ASP20503.1"/>
    <property type="molecule type" value="Genomic_DNA"/>
</dbReference>
<keyword evidence="2" id="KW-1185">Reference proteome</keyword>
<accession>A0A222E2W0</accession>
<protein>
    <submittedName>
        <fullName evidence="1">RutC family protein YjgH</fullName>
    </submittedName>
</protein>
<dbReference type="SUPFAM" id="SSF55298">
    <property type="entry name" value="YjgF-like"/>
    <property type="match status" value="1"/>
</dbReference>
<proteinExistence type="predicted"/>
<dbReference type="PANTHER" id="PTHR11803:SF44">
    <property type="entry name" value="RUTC FAMILY PROTEIN YJGH"/>
    <property type="match status" value="1"/>
</dbReference>
<dbReference type="RefSeq" id="WP_094034568.1">
    <property type="nucleotide sequence ID" value="NZ_CP022540.1"/>
</dbReference>
<dbReference type="InterPro" id="IPR038743">
    <property type="entry name" value="YjgH-like"/>
</dbReference>
<name>A0A222E2W0_9RHOB</name>
<dbReference type="AlphaFoldDB" id="A0A222E2W0"/>
<dbReference type="KEGG" id="aht:ANTHELSMS3_01815"/>
<evidence type="ECO:0000313" key="2">
    <source>
        <dbReference type="Proteomes" id="UP000203589"/>
    </source>
</evidence>
<dbReference type="Proteomes" id="UP000203589">
    <property type="component" value="Chromosome"/>
</dbReference>
<dbReference type="Gene3D" id="3.30.1330.40">
    <property type="entry name" value="RutC-like"/>
    <property type="match status" value="1"/>
</dbReference>